<evidence type="ECO:0000313" key="1">
    <source>
        <dbReference type="EMBL" id="MPN22208.1"/>
    </source>
</evidence>
<accession>A0A645G5R1</accession>
<proteinExistence type="predicted"/>
<reference evidence="1" key="1">
    <citation type="submission" date="2019-08" db="EMBL/GenBank/DDBJ databases">
        <authorList>
            <person name="Kucharzyk K."/>
            <person name="Murdoch R.W."/>
            <person name="Higgins S."/>
            <person name="Loffler F."/>
        </authorList>
    </citation>
    <scope>NUCLEOTIDE SEQUENCE</scope>
</reference>
<protein>
    <submittedName>
        <fullName evidence="1">Uncharacterized protein</fullName>
    </submittedName>
</protein>
<organism evidence="1">
    <name type="scientific">bioreactor metagenome</name>
    <dbReference type="NCBI Taxonomy" id="1076179"/>
    <lineage>
        <taxon>unclassified sequences</taxon>
        <taxon>metagenomes</taxon>
        <taxon>ecological metagenomes</taxon>
    </lineage>
</organism>
<dbReference type="EMBL" id="VSSQ01070388">
    <property type="protein sequence ID" value="MPN22208.1"/>
    <property type="molecule type" value="Genomic_DNA"/>
</dbReference>
<comment type="caution">
    <text evidence="1">The sequence shown here is derived from an EMBL/GenBank/DDBJ whole genome shotgun (WGS) entry which is preliminary data.</text>
</comment>
<gene>
    <name evidence="1" type="ORF">SDC9_169591</name>
</gene>
<sequence>MNKTYDLERGCLRTRKNGINPVSYMDLQVFCKLVPEQNPVSCMNKSLDIAFNKILTYPHNTLFSFRVNPLNRNPFGIVPVFKRHLANIFGGCSYNSLFFGDQGRVVLVEVNKLLFFTLRIDNNMRIVLNAGLYKLSLKARKQ</sequence>
<name>A0A645G5R1_9ZZZZ</name>
<dbReference type="AlphaFoldDB" id="A0A645G5R1"/>